<proteinExistence type="predicted"/>
<dbReference type="PANTHER" id="PTHR43762:SF1">
    <property type="entry name" value="D-ARABINONO-1,4-LACTONE OXIDASE"/>
    <property type="match status" value="1"/>
</dbReference>
<evidence type="ECO:0000313" key="3">
    <source>
        <dbReference type="Proteomes" id="UP001585080"/>
    </source>
</evidence>
<accession>A0ABV5EJ54</accession>
<feature type="domain" description="FAD-binding PCMH-type" evidence="1">
    <location>
        <begin position="1"/>
        <end position="163"/>
    </location>
</feature>
<dbReference type="InterPro" id="IPR016171">
    <property type="entry name" value="Vanillyl_alc_oxidase_C-sub2"/>
</dbReference>
<comment type="caution">
    <text evidence="2">The sequence shown here is derived from an EMBL/GenBank/DDBJ whole genome shotgun (WGS) entry which is preliminary data.</text>
</comment>
<dbReference type="InterPro" id="IPR006094">
    <property type="entry name" value="Oxid_FAD_bind_N"/>
</dbReference>
<dbReference type="InterPro" id="IPR036318">
    <property type="entry name" value="FAD-bd_PCMH-like_sf"/>
</dbReference>
<dbReference type="SUPFAM" id="SSF56176">
    <property type="entry name" value="FAD-binding/transporter-associated domain-like"/>
    <property type="match status" value="1"/>
</dbReference>
<name>A0ABV5EJ54_9ACTN</name>
<dbReference type="InterPro" id="IPR016169">
    <property type="entry name" value="FAD-bd_PCMH_sub2"/>
</dbReference>
<protein>
    <submittedName>
        <fullName evidence="2">FAD-binding oxidoreductase</fullName>
    </submittedName>
</protein>
<dbReference type="Proteomes" id="UP001585080">
    <property type="component" value="Unassembled WGS sequence"/>
</dbReference>
<dbReference type="PROSITE" id="PS51387">
    <property type="entry name" value="FAD_PCMH"/>
    <property type="match status" value="1"/>
</dbReference>
<dbReference type="PANTHER" id="PTHR43762">
    <property type="entry name" value="L-GULONOLACTONE OXIDASE"/>
    <property type="match status" value="1"/>
</dbReference>
<dbReference type="InterPro" id="IPR016166">
    <property type="entry name" value="FAD-bd_PCMH"/>
</dbReference>
<reference evidence="2 3" key="1">
    <citation type="submission" date="2024-01" db="EMBL/GenBank/DDBJ databases">
        <title>Genome mining of biosynthetic gene clusters to explore secondary metabolites of Streptomyces sp.</title>
        <authorList>
            <person name="Baig A."/>
            <person name="Ajitkumar Shintre N."/>
            <person name="Kumar H."/>
            <person name="Anbarasu A."/>
            <person name="Ramaiah S."/>
        </authorList>
    </citation>
    <scope>NUCLEOTIDE SEQUENCE [LARGE SCALE GENOMIC DNA]</scope>
    <source>
        <strain evidence="2 3">A57</strain>
    </source>
</reference>
<dbReference type="InterPro" id="IPR010031">
    <property type="entry name" value="FAD_lactone_oxidase-like"/>
</dbReference>
<dbReference type="EMBL" id="JAYMRP010000036">
    <property type="protein sequence ID" value="MFB8776867.1"/>
    <property type="molecule type" value="Genomic_DNA"/>
</dbReference>
<dbReference type="Gene3D" id="3.30.465.10">
    <property type="match status" value="1"/>
</dbReference>
<keyword evidence="3" id="KW-1185">Reference proteome</keyword>
<evidence type="ECO:0000259" key="1">
    <source>
        <dbReference type="PROSITE" id="PS51387"/>
    </source>
</evidence>
<evidence type="ECO:0000313" key="2">
    <source>
        <dbReference type="EMBL" id="MFB8776867.1"/>
    </source>
</evidence>
<sequence>MIRPRTYEEAVDAVVREFGARGGIARGLGRVPGDAARNAGGTVLDLTGLDRIHAVDATDGTVLCDAGVSLHRLTEVLLPLGWVPPVASGTRGATVGGAIAADAHGHDHPVSGSFSRHVAALELLTADGRIVSAHPGTPLFDATTGGLGLTGLILTATLRLRPAETSPVTVATERATDLDDLLTRMTTGGRRHAPAAWIDLLARGPATGRGVLLPLEAVSGGTRAWGTWTDRVAQALGAPGTHAWREAGTRGWPGPGGPRAWLASGTRALRESTAQAWQEAGTHGWRESRTRAWRALGRTLRRAPAAPRAWRDASVWCAPGHPLFSGGTAAALLGPCALGLRNELRYRAAPRARTGRLQRVPAFLRPADGSTDRVRGYGRGGLVRYQFAVPHGQEEALRRIVRRFSERRCPARHAVLERLGEAGAGWLSFPVPGWALTVDLPAGLPGLAAFLDELDEEVAAAGGRVRLSQDSRLRPDLLAAMYPRLADFRALRAELDPRGVFTSDLSRRLGL</sequence>
<dbReference type="Gene3D" id="1.10.45.10">
    <property type="entry name" value="Vanillyl-alcohol Oxidase, Chain A, domain 4"/>
    <property type="match status" value="1"/>
</dbReference>
<organism evidence="2 3">
    <name type="scientific">Streptomyces broussonetiae</name>
    <dbReference type="NCBI Taxonomy" id="2686304"/>
    <lineage>
        <taxon>Bacteria</taxon>
        <taxon>Bacillati</taxon>
        <taxon>Actinomycetota</taxon>
        <taxon>Actinomycetes</taxon>
        <taxon>Kitasatosporales</taxon>
        <taxon>Streptomycetaceae</taxon>
        <taxon>Streptomyces</taxon>
    </lineage>
</organism>
<dbReference type="Pfam" id="PF01565">
    <property type="entry name" value="FAD_binding_4"/>
    <property type="match status" value="1"/>
</dbReference>
<gene>
    <name evidence="2" type="ORF">VSS16_29735</name>
</gene>